<proteinExistence type="predicted"/>
<dbReference type="AlphaFoldDB" id="A0A396HKZ6"/>
<reference evidence="2" key="1">
    <citation type="journal article" date="2018" name="Nat. Plants">
        <title>Whole-genome landscape of Medicago truncatula symbiotic genes.</title>
        <authorList>
            <person name="Pecrix Y."/>
            <person name="Staton S.E."/>
            <person name="Sallet E."/>
            <person name="Lelandais-Briere C."/>
            <person name="Moreau S."/>
            <person name="Carrere S."/>
            <person name="Blein T."/>
            <person name="Jardinaud M.F."/>
            <person name="Latrasse D."/>
            <person name="Zouine M."/>
            <person name="Zahm M."/>
            <person name="Kreplak J."/>
            <person name="Mayjonade B."/>
            <person name="Satge C."/>
            <person name="Perez M."/>
            <person name="Cauet S."/>
            <person name="Marande W."/>
            <person name="Chantry-Darmon C."/>
            <person name="Lopez-Roques C."/>
            <person name="Bouchez O."/>
            <person name="Berard A."/>
            <person name="Debelle F."/>
            <person name="Munos S."/>
            <person name="Bendahmane A."/>
            <person name="Berges H."/>
            <person name="Niebel A."/>
            <person name="Buitink J."/>
            <person name="Frugier F."/>
            <person name="Benhamed M."/>
            <person name="Crespi M."/>
            <person name="Gouzy J."/>
            <person name="Gamas P."/>
        </authorList>
    </citation>
    <scope>NUCLEOTIDE SEQUENCE [LARGE SCALE GENOMIC DNA]</scope>
    <source>
        <strain evidence="2">cv. Jemalong A17</strain>
    </source>
</reference>
<name>A0A396HKZ6_MEDTR</name>
<dbReference type="Proteomes" id="UP000265566">
    <property type="component" value="Chromosome 5"/>
</dbReference>
<organism evidence="1 2">
    <name type="scientific">Medicago truncatula</name>
    <name type="common">Barrel medic</name>
    <name type="synonym">Medicago tribuloides</name>
    <dbReference type="NCBI Taxonomy" id="3880"/>
    <lineage>
        <taxon>Eukaryota</taxon>
        <taxon>Viridiplantae</taxon>
        <taxon>Streptophyta</taxon>
        <taxon>Embryophyta</taxon>
        <taxon>Tracheophyta</taxon>
        <taxon>Spermatophyta</taxon>
        <taxon>Magnoliopsida</taxon>
        <taxon>eudicotyledons</taxon>
        <taxon>Gunneridae</taxon>
        <taxon>Pentapetalae</taxon>
        <taxon>rosids</taxon>
        <taxon>fabids</taxon>
        <taxon>Fabales</taxon>
        <taxon>Fabaceae</taxon>
        <taxon>Papilionoideae</taxon>
        <taxon>50 kb inversion clade</taxon>
        <taxon>NPAAA clade</taxon>
        <taxon>Hologalegina</taxon>
        <taxon>IRL clade</taxon>
        <taxon>Trifolieae</taxon>
        <taxon>Medicago</taxon>
    </lineage>
</organism>
<evidence type="ECO:0000313" key="1">
    <source>
        <dbReference type="EMBL" id="RHN53989.1"/>
    </source>
</evidence>
<dbReference type="Gramene" id="rna28964">
    <property type="protein sequence ID" value="RHN53989.1"/>
    <property type="gene ID" value="gene28964"/>
</dbReference>
<accession>A0A396HKZ6</accession>
<sequence length="71" mass="8227">MEMGLARIYFTLWHICDTKLRYLSYVMDVPTPTTDCLNLVYDLLEPPVITRKNSNASLSCLENETTRRDQG</sequence>
<comment type="caution">
    <text evidence="1">The sequence shown here is derived from an EMBL/GenBank/DDBJ whole genome shotgun (WGS) entry which is preliminary data.</text>
</comment>
<protein>
    <submittedName>
        <fullName evidence="1">Uncharacterized protein</fullName>
    </submittedName>
</protein>
<gene>
    <name evidence="1" type="ORF">MtrunA17_Chr5g0401841</name>
</gene>
<evidence type="ECO:0000313" key="2">
    <source>
        <dbReference type="Proteomes" id="UP000265566"/>
    </source>
</evidence>
<dbReference type="EMBL" id="PSQE01000005">
    <property type="protein sequence ID" value="RHN53989.1"/>
    <property type="molecule type" value="Genomic_DNA"/>
</dbReference>